<feature type="region of interest" description="Disordered" evidence="11">
    <location>
        <begin position="438"/>
        <end position="494"/>
    </location>
</feature>
<dbReference type="EMBL" id="UYRS01019325">
    <property type="protein sequence ID" value="VDK44636.1"/>
    <property type="molecule type" value="Genomic_DNA"/>
</dbReference>
<evidence type="ECO:0000256" key="1">
    <source>
        <dbReference type="ARBA" id="ARBA00004115"/>
    </source>
</evidence>
<dbReference type="InterPro" id="IPR001580">
    <property type="entry name" value="Calret/calnex"/>
</dbReference>
<proteinExistence type="inferred from homology"/>
<dbReference type="Gene3D" id="2.10.250.10">
    <property type="entry name" value="Calreticulin/calnexin, P domain"/>
    <property type="match status" value="1"/>
</dbReference>
<dbReference type="Gene3D" id="2.60.120.200">
    <property type="match status" value="1"/>
</dbReference>
<dbReference type="InterPro" id="IPR018124">
    <property type="entry name" value="Calret/calnex_CS"/>
</dbReference>
<evidence type="ECO:0000256" key="9">
    <source>
        <dbReference type="PIRSR" id="PIRSR601580-3"/>
    </source>
</evidence>
<dbReference type="OrthoDB" id="1938156at2759"/>
<reference evidence="14" key="1">
    <citation type="submission" date="2017-02" db="UniProtKB">
        <authorList>
            <consortium name="WormBaseParasite"/>
        </authorList>
    </citation>
    <scope>IDENTIFICATION</scope>
</reference>
<accession>A0A0R3WFL4</accession>
<comment type="similarity">
    <text evidence="2 10">Belongs to the calreticulin family.</text>
</comment>
<dbReference type="InterPro" id="IPR013320">
    <property type="entry name" value="ConA-like_dom_sf"/>
</dbReference>
<dbReference type="GO" id="GO:0005509">
    <property type="term" value="F:calcium ion binding"/>
    <property type="evidence" value="ECO:0007669"/>
    <property type="project" value="InterPro"/>
</dbReference>
<evidence type="ECO:0000256" key="8">
    <source>
        <dbReference type="ARBA" id="ARBA00053392"/>
    </source>
</evidence>
<dbReference type="Proteomes" id="UP000282613">
    <property type="component" value="Unassembled WGS sequence"/>
</dbReference>
<keyword evidence="5 10" id="KW-1133">Transmembrane helix</keyword>
<keyword evidence="7 10" id="KW-0143">Chaperone</keyword>
<feature type="compositionally biased region" description="Basic and acidic residues" evidence="11">
    <location>
        <begin position="459"/>
        <end position="468"/>
    </location>
</feature>
<comment type="subcellular location">
    <subcellularLocation>
        <location evidence="1">Endoplasmic reticulum membrane</location>
        <topology evidence="1">Single-pass type I membrane protein</topology>
    </subcellularLocation>
</comment>
<comment type="function">
    <text evidence="8">Calcium-binding protein that interacts with newly synthesized monoglucosylated glycoproteins in the endoplasmic reticulum. It may act in assisting protein assembly and/or in the retention within the ER of unassembled protein subunits. It seems to play a major role in the quality control apparatus of the ER by the retention of incorrectly folded proteins. Required for embryogenesis and larval development under heat and ER stress conditions. May be important for germ cell development. Involved in neuronal necrotic cell death.</text>
</comment>
<keyword evidence="9" id="KW-1015">Disulfide bond</keyword>
<dbReference type="InterPro" id="IPR009033">
    <property type="entry name" value="Calreticulin/calnexin_P_dom_sf"/>
</dbReference>
<keyword evidence="3 10" id="KW-0812">Transmembrane</keyword>
<dbReference type="SUPFAM" id="SSF49899">
    <property type="entry name" value="Concanavalin A-like lectins/glucanases"/>
    <property type="match status" value="2"/>
</dbReference>
<protein>
    <submittedName>
        <fullName evidence="14">Calnexin</fullName>
    </submittedName>
</protein>
<keyword evidence="4 10" id="KW-0256">Endoplasmic reticulum</keyword>
<gene>
    <name evidence="12" type="ORF">TASK_LOCUS9658</name>
</gene>
<dbReference type="GO" id="GO:0036503">
    <property type="term" value="P:ERAD pathway"/>
    <property type="evidence" value="ECO:0007669"/>
    <property type="project" value="TreeGrafter"/>
</dbReference>
<evidence type="ECO:0000256" key="7">
    <source>
        <dbReference type="ARBA" id="ARBA00023186"/>
    </source>
</evidence>
<dbReference type="FunFam" id="2.60.120.200:FF:000011">
    <property type="entry name" value="Probable calnexin"/>
    <property type="match status" value="1"/>
</dbReference>
<dbReference type="SUPFAM" id="SSF63887">
    <property type="entry name" value="P-domain of calnexin/calreticulin"/>
    <property type="match status" value="1"/>
</dbReference>
<dbReference type="PRINTS" id="PR00626">
    <property type="entry name" value="CALRETICULIN"/>
</dbReference>
<evidence type="ECO:0000256" key="5">
    <source>
        <dbReference type="ARBA" id="ARBA00022989"/>
    </source>
</evidence>
<dbReference type="Pfam" id="PF00262">
    <property type="entry name" value="Calreticulin"/>
    <property type="match status" value="1"/>
</dbReference>
<dbReference type="PANTHER" id="PTHR11073:SF1">
    <property type="entry name" value="CALNEXIN 14D-RELATED"/>
    <property type="match status" value="1"/>
</dbReference>
<dbReference type="PANTHER" id="PTHR11073">
    <property type="entry name" value="CALRETICULIN AND CALNEXIN"/>
    <property type="match status" value="1"/>
</dbReference>
<dbReference type="WBParaSite" id="TASK_0000965701-mRNA-1">
    <property type="protein sequence ID" value="TASK_0000965701-mRNA-1"/>
    <property type="gene ID" value="TASK_0000965701"/>
</dbReference>
<evidence type="ECO:0000256" key="3">
    <source>
        <dbReference type="ARBA" id="ARBA00022692"/>
    </source>
</evidence>
<feature type="compositionally biased region" description="Basic and acidic residues" evidence="11">
    <location>
        <begin position="197"/>
        <end position="220"/>
    </location>
</feature>
<dbReference type="GO" id="GO:0051082">
    <property type="term" value="F:unfolded protein binding"/>
    <property type="evidence" value="ECO:0007669"/>
    <property type="project" value="InterPro"/>
</dbReference>
<evidence type="ECO:0000256" key="4">
    <source>
        <dbReference type="ARBA" id="ARBA00022824"/>
    </source>
</evidence>
<keyword evidence="13" id="KW-1185">Reference proteome</keyword>
<evidence type="ECO:0000313" key="14">
    <source>
        <dbReference type="WBParaSite" id="TASK_0000965701-mRNA-1"/>
    </source>
</evidence>
<feature type="compositionally biased region" description="Acidic residues" evidence="11">
    <location>
        <begin position="469"/>
        <end position="494"/>
    </location>
</feature>
<dbReference type="PROSITE" id="PS00804">
    <property type="entry name" value="CALRETICULIN_2"/>
    <property type="match status" value="1"/>
</dbReference>
<dbReference type="AlphaFoldDB" id="A0A0R3WFL4"/>
<name>A0A0R3WFL4_TAEAS</name>
<evidence type="ECO:0000313" key="12">
    <source>
        <dbReference type="EMBL" id="VDK44636.1"/>
    </source>
</evidence>
<organism evidence="14">
    <name type="scientific">Taenia asiatica</name>
    <name type="common">Asian tapeworm</name>
    <dbReference type="NCBI Taxonomy" id="60517"/>
    <lineage>
        <taxon>Eukaryota</taxon>
        <taxon>Metazoa</taxon>
        <taxon>Spiralia</taxon>
        <taxon>Lophotrochozoa</taxon>
        <taxon>Platyhelminthes</taxon>
        <taxon>Cestoda</taxon>
        <taxon>Eucestoda</taxon>
        <taxon>Cyclophyllidea</taxon>
        <taxon>Taeniidae</taxon>
        <taxon>Taenia</taxon>
    </lineage>
</organism>
<reference evidence="12 13" key="2">
    <citation type="submission" date="2018-11" db="EMBL/GenBank/DDBJ databases">
        <authorList>
            <consortium name="Pathogen Informatics"/>
        </authorList>
    </citation>
    <scope>NUCLEOTIDE SEQUENCE [LARGE SCALE GENOMIC DNA]</scope>
</reference>
<dbReference type="GO" id="GO:0005789">
    <property type="term" value="C:endoplasmic reticulum membrane"/>
    <property type="evidence" value="ECO:0007669"/>
    <property type="project" value="UniProtKB-SubCell"/>
</dbReference>
<evidence type="ECO:0000256" key="11">
    <source>
        <dbReference type="SAM" id="MobiDB-lite"/>
    </source>
</evidence>
<dbReference type="FunFam" id="2.10.250.10:FF:000001">
    <property type="entry name" value="Calnexin homolog"/>
    <property type="match status" value="1"/>
</dbReference>
<feature type="region of interest" description="Disordered" evidence="11">
    <location>
        <begin position="181"/>
        <end position="222"/>
    </location>
</feature>
<evidence type="ECO:0000256" key="2">
    <source>
        <dbReference type="ARBA" id="ARBA00010983"/>
    </source>
</evidence>
<feature type="transmembrane region" description="Helical" evidence="10">
    <location>
        <begin position="403"/>
        <end position="424"/>
    </location>
</feature>
<evidence type="ECO:0000313" key="13">
    <source>
        <dbReference type="Proteomes" id="UP000282613"/>
    </source>
</evidence>
<keyword evidence="6 10" id="KW-0472">Membrane</keyword>
<evidence type="ECO:0000256" key="6">
    <source>
        <dbReference type="ARBA" id="ARBA00023136"/>
    </source>
</evidence>
<dbReference type="STRING" id="60517.A0A0R3WFL4"/>
<feature type="disulfide bond" evidence="9">
    <location>
        <begin position="78"/>
        <end position="112"/>
    </location>
</feature>
<dbReference type="GO" id="GO:0006457">
    <property type="term" value="P:protein folding"/>
    <property type="evidence" value="ECO:0007669"/>
    <property type="project" value="InterPro"/>
</dbReference>
<sequence length="494" mass="55636">MVLSTATKEGVDAAISKYEGKWSIEVPATSAIENDYSLVLKSEGKHHAIAVDLGRDFKFDKDEFVVQYEVKFMNKQTCGGAYIKLLSASPSLNLSAFHDKTPYTIMFGPDKCGMDSKLHFIFRHKNPKTGVIQEKHMDKPTATLESIFTDGKTHLFTFVTRPDNSFEVYVDQSLIKSGNLLSDFTPPVNPPTEINDPNDKKPETWDEREKIPDPDAKKPDDWDELAPQFIIDEDATMPEGWLVDTPKLIPDPEAERPSDWNTETDGEWEAPMIDNPDCQSAPGCGPWEKPKKLNPNYKGKWSPPMISNPKFDGIWKPRKIPNPDYFEDKHPYRMTPIRALGLELWSMTAEIAFDNFYIGTSKRGADKFAAETWILKQKAEEQSRADGRSVLNAAIEMASEKPWHVTACIVGCLLTLGVFFYCCCRSPAAKDDAYYKKTDEPVPNSSPEEFDATGCAEADAERSGIDVDKGEEEEEEEDDGDAEEEQEVEEESVR</sequence>
<evidence type="ECO:0000256" key="10">
    <source>
        <dbReference type="RuleBase" id="RU362126"/>
    </source>
</evidence>